<feature type="domain" description="Peptidase S53" evidence="13">
    <location>
        <begin position="220"/>
        <end position="627"/>
    </location>
</feature>
<evidence type="ECO:0000256" key="8">
    <source>
        <dbReference type="ARBA" id="ARBA00022825"/>
    </source>
</evidence>
<feature type="active site" description="Charge relay system" evidence="11">
    <location>
        <position position="300"/>
    </location>
</feature>
<dbReference type="EMBL" id="AZGY01000009">
    <property type="protein sequence ID" value="KZZ95509.1"/>
    <property type="molecule type" value="Genomic_DNA"/>
</dbReference>
<dbReference type="PANTHER" id="PTHR14218:SF19">
    <property type="entry name" value="SERINE PROTEASE AORO, PUTATIVE (AFU_ORTHOLOGUE AFUA_6G10250)-RELATED"/>
    <property type="match status" value="1"/>
</dbReference>
<keyword evidence="5 11" id="KW-0645">Protease</keyword>
<dbReference type="InterPro" id="IPR000209">
    <property type="entry name" value="Peptidase_S8/S53_dom"/>
</dbReference>
<comment type="function">
    <text evidence="2">Secreted tripeptidyl-peptidase which degrades proteins at acidic pHs and is involved in virulence.</text>
</comment>
<feature type="active site" description="Charge relay system" evidence="11">
    <location>
        <position position="296"/>
    </location>
</feature>
<evidence type="ECO:0000256" key="12">
    <source>
        <dbReference type="SAM" id="SignalP"/>
    </source>
</evidence>
<evidence type="ECO:0000256" key="7">
    <source>
        <dbReference type="ARBA" id="ARBA00022801"/>
    </source>
</evidence>
<comment type="catalytic activity">
    <reaction evidence="1">
        <text>Release of an N-terminal tripeptide from a polypeptide.</text>
        <dbReference type="EC" id="3.4.14.10"/>
    </reaction>
</comment>
<dbReference type="InterPro" id="IPR015366">
    <property type="entry name" value="S53_propep"/>
</dbReference>
<dbReference type="SUPFAM" id="SSF54897">
    <property type="entry name" value="Protease propeptides/inhibitors"/>
    <property type="match status" value="1"/>
</dbReference>
<comment type="caution">
    <text evidence="14">The sequence shown here is derived from an EMBL/GenBank/DDBJ whole genome shotgun (WGS) entry which is preliminary data.</text>
</comment>
<evidence type="ECO:0000313" key="15">
    <source>
        <dbReference type="Proteomes" id="UP000078544"/>
    </source>
</evidence>
<evidence type="ECO:0000256" key="9">
    <source>
        <dbReference type="ARBA" id="ARBA00022837"/>
    </source>
</evidence>
<dbReference type="SUPFAM" id="SSF52743">
    <property type="entry name" value="Subtilisin-like"/>
    <property type="match status" value="1"/>
</dbReference>
<evidence type="ECO:0000256" key="5">
    <source>
        <dbReference type="ARBA" id="ARBA00022670"/>
    </source>
</evidence>
<comment type="subcellular location">
    <subcellularLocation>
        <location evidence="3">Secreted</location>
        <location evidence="3">Extracellular space</location>
    </subcellularLocation>
</comment>
<keyword evidence="7 11" id="KW-0378">Hydrolase</keyword>
<dbReference type="CDD" id="cd04056">
    <property type="entry name" value="Peptidases_S53"/>
    <property type="match status" value="1"/>
</dbReference>
<dbReference type="GO" id="GO:0006508">
    <property type="term" value="P:proteolysis"/>
    <property type="evidence" value="ECO:0007669"/>
    <property type="project" value="UniProtKB-KW"/>
</dbReference>
<proteinExistence type="predicted"/>
<dbReference type="OrthoDB" id="409122at2759"/>
<evidence type="ECO:0000256" key="1">
    <source>
        <dbReference type="ARBA" id="ARBA00001910"/>
    </source>
</evidence>
<feature type="active site" description="Charge relay system" evidence="11">
    <location>
        <position position="534"/>
    </location>
</feature>
<protein>
    <recommendedName>
        <fullName evidence="4">tripeptidyl-peptidase II</fullName>
        <ecNumber evidence="4">3.4.14.10</ecNumber>
    </recommendedName>
</protein>
<dbReference type="InterPro" id="IPR030400">
    <property type="entry name" value="Sedolisin_dom"/>
</dbReference>
<dbReference type="SMART" id="SM00944">
    <property type="entry name" value="Pro-kuma_activ"/>
    <property type="match status" value="1"/>
</dbReference>
<dbReference type="Proteomes" id="UP000078544">
    <property type="component" value="Unassembled WGS sequence"/>
</dbReference>
<keyword evidence="12" id="KW-0732">Signal</keyword>
<accession>A0A168BN10</accession>
<evidence type="ECO:0000256" key="11">
    <source>
        <dbReference type="PROSITE-ProRule" id="PRU01032"/>
    </source>
</evidence>
<feature type="binding site" evidence="11">
    <location>
        <position position="575"/>
    </location>
    <ligand>
        <name>Ca(2+)</name>
        <dbReference type="ChEBI" id="CHEBI:29108"/>
    </ligand>
</feature>
<organism evidence="14 15">
    <name type="scientific">Moelleriella libera RCEF 2490</name>
    <dbReference type="NCBI Taxonomy" id="1081109"/>
    <lineage>
        <taxon>Eukaryota</taxon>
        <taxon>Fungi</taxon>
        <taxon>Dikarya</taxon>
        <taxon>Ascomycota</taxon>
        <taxon>Pezizomycotina</taxon>
        <taxon>Sordariomycetes</taxon>
        <taxon>Hypocreomycetidae</taxon>
        <taxon>Hypocreales</taxon>
        <taxon>Clavicipitaceae</taxon>
        <taxon>Moelleriella</taxon>
    </lineage>
</organism>
<dbReference type="GO" id="GO:0005576">
    <property type="term" value="C:extracellular region"/>
    <property type="evidence" value="ECO:0007669"/>
    <property type="project" value="UniProtKB-SubCell"/>
</dbReference>
<feature type="chain" id="PRO_5007895699" description="tripeptidyl-peptidase II" evidence="12">
    <location>
        <begin position="18"/>
        <end position="627"/>
    </location>
</feature>
<sequence>MKFTLLLLNGLLARAFAVPTDPTVIHEKRDVSNARWTKREAAHVGMKVPARIALKQKNLDHGMDHLLSVSDPSSPRYGQHYSKDDVVELFSPDESSVTAIKEWLISSGVSPNAITSPQSRGWVDFSTTVDQLESLMKTKYHMYDHVEARSAHLGADEYHLPRDISHLVDFVTPGVVMARSSQPAQRFKRLIGGILPPLQPIPEQISRILAADPTSNCSNYITPPCIKSQYKIPDGQSANPSNRLGIFEIAADVYSQEDLDSFYAQYAKNIPKGTGPKLDLIDGATAPTTQAKAGGESDLDFEIAIPIIYPQGTELYETAVQKNDIFNTFLDAVDGSYCTSGGGDDPDVDGTTPNEMCGTFTPANVISFSYGTAEADYPTKYLQRQCNEFMKLGLQGTSIVFASGDDGVARRSGLCLGLLANVFTPGEEASCPYVTTVGSTVLLASGEEVATQRFSSGGGFSNIWTTPDYQKSAVSTYFSQHDPGYSYYTTKDGNVPALGGIYNRAGRGYPDLAALGDNGVVVVQGKSGRSGGTSMSAPLVASIFTRINEERLKKGGKPIGFANPALYKNPAMFTDVTKGDQSKGGPFGDGMPSACGNKGFSAVKGWDPVSGLGTPVYPAMLDYFLSL</sequence>
<dbReference type="GO" id="GO:0008240">
    <property type="term" value="F:tripeptidyl-peptidase activity"/>
    <property type="evidence" value="ECO:0007669"/>
    <property type="project" value="UniProtKB-EC"/>
</dbReference>
<evidence type="ECO:0000256" key="2">
    <source>
        <dbReference type="ARBA" id="ARBA00002451"/>
    </source>
</evidence>
<dbReference type="STRING" id="1081109.A0A168BN10"/>
<keyword evidence="6 11" id="KW-0479">Metal-binding</keyword>
<dbReference type="CDD" id="cd11377">
    <property type="entry name" value="Pro-peptidase_S53"/>
    <property type="match status" value="1"/>
</dbReference>
<dbReference type="AlphaFoldDB" id="A0A168BN10"/>
<keyword evidence="9 11" id="KW-0106">Calcium</keyword>
<keyword evidence="10" id="KW-0865">Zymogen</keyword>
<evidence type="ECO:0000256" key="10">
    <source>
        <dbReference type="ARBA" id="ARBA00023145"/>
    </source>
</evidence>
<dbReference type="GO" id="GO:0004252">
    <property type="term" value="F:serine-type endopeptidase activity"/>
    <property type="evidence" value="ECO:0007669"/>
    <property type="project" value="UniProtKB-UniRule"/>
</dbReference>
<keyword evidence="15" id="KW-1185">Reference proteome</keyword>
<comment type="cofactor">
    <cofactor evidence="11">
        <name>Ca(2+)</name>
        <dbReference type="ChEBI" id="CHEBI:29108"/>
    </cofactor>
    <text evidence="11">Binds 1 Ca(2+) ion per subunit.</text>
</comment>
<keyword evidence="8 11" id="KW-0720">Serine protease</keyword>
<feature type="signal peptide" evidence="12">
    <location>
        <begin position="1"/>
        <end position="17"/>
    </location>
</feature>
<evidence type="ECO:0000256" key="3">
    <source>
        <dbReference type="ARBA" id="ARBA00004239"/>
    </source>
</evidence>
<evidence type="ECO:0000313" key="14">
    <source>
        <dbReference type="EMBL" id="KZZ95509.1"/>
    </source>
</evidence>
<dbReference type="InterPro" id="IPR036852">
    <property type="entry name" value="Peptidase_S8/S53_dom_sf"/>
</dbReference>
<dbReference type="Pfam" id="PF09286">
    <property type="entry name" value="Pro-kuma_activ"/>
    <property type="match status" value="1"/>
</dbReference>
<dbReference type="PROSITE" id="PS51695">
    <property type="entry name" value="SEDOLISIN"/>
    <property type="match status" value="1"/>
</dbReference>
<dbReference type="PANTHER" id="PTHR14218">
    <property type="entry name" value="PROTEASE S8 TRIPEPTIDYL PEPTIDASE I CLN2"/>
    <property type="match status" value="1"/>
</dbReference>
<feature type="binding site" evidence="11">
    <location>
        <position position="607"/>
    </location>
    <ligand>
        <name>Ca(2+)</name>
        <dbReference type="ChEBI" id="CHEBI:29108"/>
    </ligand>
</feature>
<dbReference type="GO" id="GO:0046872">
    <property type="term" value="F:metal ion binding"/>
    <property type="evidence" value="ECO:0007669"/>
    <property type="project" value="UniProtKB-UniRule"/>
</dbReference>
<evidence type="ECO:0000256" key="6">
    <source>
        <dbReference type="ARBA" id="ARBA00022723"/>
    </source>
</evidence>
<reference evidence="14 15" key="1">
    <citation type="journal article" date="2016" name="Genome Biol. Evol.">
        <title>Divergent and convergent evolution of fungal pathogenicity.</title>
        <authorList>
            <person name="Shang Y."/>
            <person name="Xiao G."/>
            <person name="Zheng P."/>
            <person name="Cen K."/>
            <person name="Zhan S."/>
            <person name="Wang C."/>
        </authorList>
    </citation>
    <scope>NUCLEOTIDE SEQUENCE [LARGE SCALE GENOMIC DNA]</scope>
    <source>
        <strain evidence="14 15">RCEF 2490</strain>
    </source>
</reference>
<dbReference type="EC" id="3.4.14.10" evidence="4"/>
<gene>
    <name evidence="14" type="ORF">AAL_04740</name>
</gene>
<feature type="binding site" evidence="11">
    <location>
        <position position="576"/>
    </location>
    <ligand>
        <name>Ca(2+)</name>
        <dbReference type="ChEBI" id="CHEBI:29108"/>
    </ligand>
</feature>
<feature type="binding site" evidence="11">
    <location>
        <position position="605"/>
    </location>
    <ligand>
        <name>Ca(2+)</name>
        <dbReference type="ChEBI" id="CHEBI:29108"/>
    </ligand>
</feature>
<name>A0A168BN10_9HYPO</name>
<dbReference type="InterPro" id="IPR050819">
    <property type="entry name" value="Tripeptidyl-peptidase_I"/>
</dbReference>
<evidence type="ECO:0000256" key="4">
    <source>
        <dbReference type="ARBA" id="ARBA00012462"/>
    </source>
</evidence>
<evidence type="ECO:0000259" key="13">
    <source>
        <dbReference type="PROSITE" id="PS51695"/>
    </source>
</evidence>
<dbReference type="Pfam" id="PF00082">
    <property type="entry name" value="Peptidase_S8"/>
    <property type="match status" value="1"/>
</dbReference>
<dbReference type="Gene3D" id="3.40.50.200">
    <property type="entry name" value="Peptidase S8/S53 domain"/>
    <property type="match status" value="1"/>
</dbReference>